<feature type="region of interest" description="Disordered" evidence="1">
    <location>
        <begin position="192"/>
        <end position="233"/>
    </location>
</feature>
<reference evidence="2" key="1">
    <citation type="submission" date="2022-08" db="UniProtKB">
        <authorList>
            <consortium name="EnsemblMetazoa"/>
        </authorList>
    </citation>
    <scope>IDENTIFICATION</scope>
</reference>
<feature type="compositionally biased region" description="Polar residues" evidence="1">
    <location>
        <begin position="408"/>
        <end position="418"/>
    </location>
</feature>
<sequence length="418" mass="47423">MNGLVEIVVFGSVLAAGFFPPEVNGDFLYNAEPSQHVMHIRKLTDSDKLRIELEPVWFHLESSDQSPSPAGQQVKRQTTGELDIVRPMEIYPSVDELKRQQRKRARGSRSEPSMNDNADTFLQHFWHVETDPNGMMEQERSPKRFSSLEQQLDEGNLPSCFRQYLHEVYDRNNRSVRKLMRCLAQQSEESCKAARRPQRYLAPHYSSSEEKDTNEEQEQEETADEDYARDKPCARKVMRRRKYAERADSSEEENASKEQLKFEQLFIRSDGDSGGAIFEPTKEEELVSSRGDGTVESTSSDEPKSDGVETKPGESNESRERLYTRDGRLRPVAYRRMPQKYNTRRRKSSASSEESKQDCSGEECDNDGSASRCFLICSYVTGFEASPMYTAGSTGPPRRAADDLAGAPTSSSGLPLCT</sequence>
<organism evidence="2">
    <name type="scientific">Anopheles coluzzii</name>
    <name type="common">African malaria mosquito</name>
    <dbReference type="NCBI Taxonomy" id="1518534"/>
    <lineage>
        <taxon>Eukaryota</taxon>
        <taxon>Metazoa</taxon>
        <taxon>Ecdysozoa</taxon>
        <taxon>Arthropoda</taxon>
        <taxon>Hexapoda</taxon>
        <taxon>Insecta</taxon>
        <taxon>Pterygota</taxon>
        <taxon>Neoptera</taxon>
        <taxon>Endopterygota</taxon>
        <taxon>Diptera</taxon>
        <taxon>Nematocera</taxon>
        <taxon>Culicoidea</taxon>
        <taxon>Culicidae</taxon>
        <taxon>Anophelinae</taxon>
        <taxon>Anopheles</taxon>
    </lineage>
</organism>
<feature type="region of interest" description="Disordered" evidence="1">
    <location>
        <begin position="95"/>
        <end position="117"/>
    </location>
</feature>
<dbReference type="EnsemblMetazoa" id="ACOM035613-RA">
    <property type="protein sequence ID" value="ACOM035613-PA.1"/>
    <property type="gene ID" value="ACOM035613"/>
</dbReference>
<feature type="compositionally biased region" description="Basic and acidic residues" evidence="1">
    <location>
        <begin position="301"/>
        <end position="329"/>
    </location>
</feature>
<accession>A0A8W7PQS8</accession>
<name>A0A8W7PQS8_ANOCL</name>
<dbReference type="VEuPathDB" id="VectorBase:ACON2_032098"/>
<evidence type="ECO:0000313" key="2">
    <source>
        <dbReference type="EnsemblMetazoa" id="ACOM035613-PA.1"/>
    </source>
</evidence>
<proteinExistence type="predicted"/>
<feature type="compositionally biased region" description="Acidic residues" evidence="1">
    <location>
        <begin position="212"/>
        <end position="225"/>
    </location>
</feature>
<evidence type="ECO:0000256" key="1">
    <source>
        <dbReference type="SAM" id="MobiDB-lite"/>
    </source>
</evidence>
<dbReference type="Proteomes" id="UP000075882">
    <property type="component" value="Unassembled WGS sequence"/>
</dbReference>
<dbReference type="AlphaFoldDB" id="A0A8W7PQS8"/>
<feature type="region of interest" description="Disordered" evidence="1">
    <location>
        <begin position="271"/>
        <end position="368"/>
    </location>
</feature>
<protein>
    <submittedName>
        <fullName evidence="2">Uncharacterized protein</fullName>
    </submittedName>
</protein>
<feature type="region of interest" description="Disordered" evidence="1">
    <location>
        <begin position="386"/>
        <end position="418"/>
    </location>
</feature>